<feature type="compositionally biased region" description="Low complexity" evidence="1">
    <location>
        <begin position="44"/>
        <end position="55"/>
    </location>
</feature>
<gene>
    <name evidence="3" type="ORF">WJX75_005019</name>
</gene>
<feature type="region of interest" description="Disordered" evidence="1">
    <location>
        <begin position="114"/>
        <end position="171"/>
    </location>
</feature>
<reference evidence="3 4" key="1">
    <citation type="journal article" date="2024" name="Nat. Commun.">
        <title>Phylogenomics reveals the evolutionary origins of lichenization in chlorophyte algae.</title>
        <authorList>
            <person name="Puginier C."/>
            <person name="Libourel C."/>
            <person name="Otte J."/>
            <person name="Skaloud P."/>
            <person name="Haon M."/>
            <person name="Grisel S."/>
            <person name="Petersen M."/>
            <person name="Berrin J.G."/>
            <person name="Delaux P.M."/>
            <person name="Dal Grande F."/>
            <person name="Keller J."/>
        </authorList>
    </citation>
    <scope>NUCLEOTIDE SEQUENCE [LARGE SCALE GENOMIC DNA]</scope>
    <source>
        <strain evidence="3 4">SAG 216-7</strain>
    </source>
</reference>
<evidence type="ECO:0000256" key="2">
    <source>
        <dbReference type="SAM" id="SignalP"/>
    </source>
</evidence>
<evidence type="ECO:0000256" key="1">
    <source>
        <dbReference type="SAM" id="MobiDB-lite"/>
    </source>
</evidence>
<feature type="compositionally biased region" description="Low complexity" evidence="1">
    <location>
        <begin position="79"/>
        <end position="95"/>
    </location>
</feature>
<sequence length="457" mass="47835">MNWRLGLDPQGRCMACKAWHLALLAACLLHSSALAQRYSSGGAASTRSGGSFRATAPPPPRAGASGEYDSNSGSGGFVSTLGSTPSRSSSGGTNTNSGGSAFGALSNAASSTSYGLSSRGASSQESSFPGEGLSSSSGSGGSTTSATTAALPADTNSPTAQTSAGVAPNHIGTVTSSSTGCGVGGLTNCGGGNSDPVMYGFAGRAFNFIGDSGKIYNIISTLNIQVSMRLKLAQMWDHNGTNMEAIGFMYRSYKVLVSLDAREDVVVTAQGRTLKVKNTAKHYAWRFDDGAYIQTTWERYKPGLGNTVIIETDVLKMTIWQTPAGIVDEGGMLLGAWLNFGLSLEAPPANGLMHGIVGGTYDRFIMGESAVSDPKSQLYLPADGAFHGRYKDEEYEMADHWDTDFKANLFGVQNPVFQTQQQGRSNLEIDAPRAAFPAFARSCFLCEATPSGQGYTF</sequence>
<feature type="region of interest" description="Disordered" evidence="1">
    <location>
        <begin position="44"/>
        <end position="95"/>
    </location>
</feature>
<feature type="signal peptide" evidence="2">
    <location>
        <begin position="1"/>
        <end position="35"/>
    </location>
</feature>
<feature type="chain" id="PRO_5045752321" evidence="2">
    <location>
        <begin position="36"/>
        <end position="457"/>
    </location>
</feature>
<dbReference type="Proteomes" id="UP001491310">
    <property type="component" value="Unassembled WGS sequence"/>
</dbReference>
<name>A0ABR2YCZ9_9CHLO</name>
<feature type="compositionally biased region" description="Low complexity" evidence="1">
    <location>
        <begin position="125"/>
        <end position="153"/>
    </location>
</feature>
<comment type="caution">
    <text evidence="3">The sequence shown here is derived from an EMBL/GenBank/DDBJ whole genome shotgun (WGS) entry which is preliminary data.</text>
</comment>
<evidence type="ECO:0000313" key="3">
    <source>
        <dbReference type="EMBL" id="KAK9902756.1"/>
    </source>
</evidence>
<organism evidence="3 4">
    <name type="scientific">Coccomyxa subellipsoidea</name>
    <dbReference type="NCBI Taxonomy" id="248742"/>
    <lineage>
        <taxon>Eukaryota</taxon>
        <taxon>Viridiplantae</taxon>
        <taxon>Chlorophyta</taxon>
        <taxon>core chlorophytes</taxon>
        <taxon>Trebouxiophyceae</taxon>
        <taxon>Trebouxiophyceae incertae sedis</taxon>
        <taxon>Coccomyxaceae</taxon>
        <taxon>Coccomyxa</taxon>
    </lineage>
</organism>
<proteinExistence type="predicted"/>
<feature type="compositionally biased region" description="Polar residues" evidence="1">
    <location>
        <begin position="114"/>
        <end position="124"/>
    </location>
</feature>
<keyword evidence="4" id="KW-1185">Reference proteome</keyword>
<dbReference type="EMBL" id="JALJOT010000015">
    <property type="protein sequence ID" value="KAK9902756.1"/>
    <property type="molecule type" value="Genomic_DNA"/>
</dbReference>
<feature type="compositionally biased region" description="Polar residues" evidence="1">
    <location>
        <begin position="154"/>
        <end position="164"/>
    </location>
</feature>
<protein>
    <submittedName>
        <fullName evidence="3">Uncharacterized protein</fullName>
    </submittedName>
</protein>
<evidence type="ECO:0000313" key="4">
    <source>
        <dbReference type="Proteomes" id="UP001491310"/>
    </source>
</evidence>
<accession>A0ABR2YCZ9</accession>
<keyword evidence="2" id="KW-0732">Signal</keyword>